<comment type="cofactor">
    <cofactor evidence="1">
        <name>Zn(2+)</name>
        <dbReference type="ChEBI" id="CHEBI:29105"/>
    </cofactor>
</comment>
<protein>
    <recommendedName>
        <fullName evidence="3">adenosine deaminase</fullName>
        <ecNumber evidence="3">3.5.4.4</ecNumber>
    </recommendedName>
</protein>
<dbReference type="SUPFAM" id="SSF51556">
    <property type="entry name" value="Metallo-dependent hydrolases"/>
    <property type="match status" value="1"/>
</dbReference>
<evidence type="ECO:0000256" key="6">
    <source>
        <dbReference type="ARBA" id="ARBA00022833"/>
    </source>
</evidence>
<dbReference type="Proteomes" id="UP001501536">
    <property type="component" value="Unassembled WGS sequence"/>
</dbReference>
<dbReference type="Gene3D" id="3.20.20.140">
    <property type="entry name" value="Metal-dependent hydrolases"/>
    <property type="match status" value="1"/>
</dbReference>
<evidence type="ECO:0000259" key="7">
    <source>
        <dbReference type="Pfam" id="PF00962"/>
    </source>
</evidence>
<dbReference type="InterPro" id="IPR006330">
    <property type="entry name" value="Ado/ade_deaminase"/>
</dbReference>
<organism evidence="8 9">
    <name type="scientific">Zhihengliuella alba</name>
    <dbReference type="NCBI Taxonomy" id="547018"/>
    <lineage>
        <taxon>Bacteria</taxon>
        <taxon>Bacillati</taxon>
        <taxon>Actinomycetota</taxon>
        <taxon>Actinomycetes</taxon>
        <taxon>Micrococcales</taxon>
        <taxon>Micrococcaceae</taxon>
        <taxon>Zhihengliuella</taxon>
    </lineage>
</organism>
<comment type="caution">
    <text evidence="8">The sequence shown here is derived from an EMBL/GenBank/DDBJ whole genome shotgun (WGS) entry which is preliminary data.</text>
</comment>
<gene>
    <name evidence="8" type="ORF">GCM10022377_14230</name>
</gene>
<dbReference type="Pfam" id="PF00962">
    <property type="entry name" value="A_deaminase"/>
    <property type="match status" value="1"/>
</dbReference>
<evidence type="ECO:0000256" key="4">
    <source>
        <dbReference type="ARBA" id="ARBA00022723"/>
    </source>
</evidence>
<evidence type="ECO:0000256" key="2">
    <source>
        <dbReference type="ARBA" id="ARBA00006676"/>
    </source>
</evidence>
<evidence type="ECO:0000256" key="1">
    <source>
        <dbReference type="ARBA" id="ARBA00001947"/>
    </source>
</evidence>
<keyword evidence="9" id="KW-1185">Reference proteome</keyword>
<keyword evidence="6" id="KW-0862">Zinc</keyword>
<dbReference type="EMBL" id="BAABCJ010000002">
    <property type="protein sequence ID" value="GAA3701705.1"/>
    <property type="molecule type" value="Genomic_DNA"/>
</dbReference>
<dbReference type="InterPro" id="IPR001365">
    <property type="entry name" value="A_deaminase_dom"/>
</dbReference>
<proteinExistence type="inferred from homology"/>
<keyword evidence="4" id="KW-0479">Metal-binding</keyword>
<reference evidence="9" key="1">
    <citation type="journal article" date="2019" name="Int. J. Syst. Evol. Microbiol.">
        <title>The Global Catalogue of Microorganisms (GCM) 10K type strain sequencing project: providing services to taxonomists for standard genome sequencing and annotation.</title>
        <authorList>
            <consortium name="The Broad Institute Genomics Platform"/>
            <consortium name="The Broad Institute Genome Sequencing Center for Infectious Disease"/>
            <person name="Wu L."/>
            <person name="Ma J."/>
        </authorList>
    </citation>
    <scope>NUCLEOTIDE SEQUENCE [LARGE SCALE GENOMIC DNA]</scope>
    <source>
        <strain evidence="9">JCM 16961</strain>
    </source>
</reference>
<name>A0ABP7D6V3_9MICC</name>
<dbReference type="NCBIfam" id="NF006847">
    <property type="entry name" value="PRK09358.1-2"/>
    <property type="match status" value="1"/>
</dbReference>
<dbReference type="PANTHER" id="PTHR11409:SF43">
    <property type="entry name" value="ADENOSINE DEAMINASE"/>
    <property type="match status" value="1"/>
</dbReference>
<sequence>MSRGTPRLGVVTDELIRTAYSPDFDFRTLPKVSLHDHLDGGLRPATIVELAAEAGHELPTTDPEELGRWFLESADSGSLERYLETFDHTIAVMQTREGLQRVAREFVEDLVADGVVYGEIRWAPEQHLRQGLSLDDAVEAVQAGLDEAVAAAEADGRFIKVGQLVSAMRQSDRGTEIAELALRHRSRGAVGFDIAGPENGFPPSRLEEAFTLLANNMFPATVHAGEADGIESIREALVIGRAQRLGHGVRVAEDIQIEFGGVDDDGEQVDESTGLVTLGPVANWVRDRGVPLEVCPSSNLQTGAVEAWGESIETHPIDLLYQTGFNVTINTDNRLMSGVSLSDEFELLVEAFDYDLDDFLELTLNAAEAAFLPLEDRETLVEYINDAYAELGAGEESDGAGE</sequence>
<dbReference type="InterPro" id="IPR032466">
    <property type="entry name" value="Metal_Hydrolase"/>
</dbReference>
<feature type="domain" description="Adenosine deaminase" evidence="7">
    <location>
        <begin position="30"/>
        <end position="386"/>
    </location>
</feature>
<accession>A0ABP7D6V3</accession>
<evidence type="ECO:0000256" key="3">
    <source>
        <dbReference type="ARBA" id="ARBA00012784"/>
    </source>
</evidence>
<evidence type="ECO:0000313" key="8">
    <source>
        <dbReference type="EMBL" id="GAA3701705.1"/>
    </source>
</evidence>
<evidence type="ECO:0000256" key="5">
    <source>
        <dbReference type="ARBA" id="ARBA00022801"/>
    </source>
</evidence>
<evidence type="ECO:0000313" key="9">
    <source>
        <dbReference type="Proteomes" id="UP001501536"/>
    </source>
</evidence>
<comment type="similarity">
    <text evidence="2">Belongs to the metallo-dependent hydrolases superfamily. Adenosine and AMP deaminases family.</text>
</comment>
<dbReference type="EC" id="3.5.4.4" evidence="3"/>
<keyword evidence="5" id="KW-0378">Hydrolase</keyword>
<dbReference type="PANTHER" id="PTHR11409">
    <property type="entry name" value="ADENOSINE DEAMINASE"/>
    <property type="match status" value="1"/>
</dbReference>